<name>A0ABU6C539_9ACTN</name>
<dbReference type="Pfam" id="PF25873">
    <property type="entry name" value="WHD_MalT"/>
    <property type="match status" value="1"/>
</dbReference>
<dbReference type="InterPro" id="IPR036388">
    <property type="entry name" value="WH-like_DNA-bd_sf"/>
</dbReference>
<dbReference type="Gene3D" id="3.40.50.300">
    <property type="entry name" value="P-loop containing nucleotide triphosphate hydrolases"/>
    <property type="match status" value="1"/>
</dbReference>
<dbReference type="InterPro" id="IPR000792">
    <property type="entry name" value="Tscrpt_reg_LuxR_C"/>
</dbReference>
<sequence length="840" mass="90842">MVQQPQPRPRPPDPRPDGPPLSTAPALPTWLVPRPRLTDRLARGVRGPLTVILGPVGAGKTAVALEWAHTRRPPGPVAWVTCDGRAEQAGVFWPRVTGALRDAGVELPESVAAGEGPLLVAALAAALNKRSEPVVLVLDDFQPAPGSPLADGVGSLLRHAPGVLRLVVLARRDPPLHLRRGRLTSELTELRTADLAFDDRETAALLAQHGIDVPRQTVSVLRRRTGGWAAGLRLAAMSMEKRREPERFVAEFAGDDEAIASYLVEEVLDLQPPGMRQLLLMTSVLDRLNAELATELSGEDVGRHFADLVRENSFLQPEGQGWYRCHQMFAEVLRMCLRHESPGLVAPLHRRAAAWLDTHGLLSDAVRHLLAADDWEPAGELVVRRLAIGQVLGLSRTRLPAELVRRLPEDPEGDSPEPVLLAAAVARVRGDDQSCRRHLDRAQRLLTALAGDERGSLAAQGPQDRHALHGPHDQQEAREQQVPHRPHDQAGPRDPQVPHGPHDQAGPRDPHAPNGPHDQDGPRDPHAPHGPADRMARCRLTHAIIRMDLLRSRDLEQAHAAALDAEELMPLLPHALLAQHPEIAALTLSVRGSREVQAGNLKAAEAFLTGALKAAGAAGNGTLRRDCLVELALLEALRGRFRAADELAAHATQPPLPSWTAAERSQAALHLVRAWVELARGGPGRARYELGRADEVLRGRPDEFLAEVRAVAAGLAAAVEQGSPATAAVDLVGGSRLPRTVVRAVAPACAAVLGATRHGRITVTTAPDHTGGRPTPTEQLSARERDVLARLAQMMTTEEIAAELYLSVNTVKTHLKSVYRKLAVTRRSAAVRRARELQLL</sequence>
<comment type="caution">
    <text evidence="6">The sequence shown here is derived from an EMBL/GenBank/DDBJ whole genome shotgun (WGS) entry which is preliminary data.</text>
</comment>
<dbReference type="Pfam" id="PF00196">
    <property type="entry name" value="GerE"/>
    <property type="match status" value="1"/>
</dbReference>
<dbReference type="InterPro" id="IPR027417">
    <property type="entry name" value="P-loop_NTPase"/>
</dbReference>
<evidence type="ECO:0000256" key="4">
    <source>
        <dbReference type="SAM" id="MobiDB-lite"/>
    </source>
</evidence>
<dbReference type="SUPFAM" id="SSF52540">
    <property type="entry name" value="P-loop containing nucleoside triphosphate hydrolases"/>
    <property type="match status" value="1"/>
</dbReference>
<feature type="compositionally biased region" description="Basic and acidic residues" evidence="4">
    <location>
        <begin position="463"/>
        <end position="491"/>
    </location>
</feature>
<dbReference type="InterPro" id="IPR003593">
    <property type="entry name" value="AAA+_ATPase"/>
</dbReference>
<dbReference type="SUPFAM" id="SSF46894">
    <property type="entry name" value="C-terminal effector domain of the bipartite response regulators"/>
    <property type="match status" value="1"/>
</dbReference>
<feature type="region of interest" description="Disordered" evidence="4">
    <location>
        <begin position="453"/>
        <end position="533"/>
    </location>
</feature>
<evidence type="ECO:0000313" key="7">
    <source>
        <dbReference type="Proteomes" id="UP001352223"/>
    </source>
</evidence>
<evidence type="ECO:0000256" key="2">
    <source>
        <dbReference type="ARBA" id="ARBA00023125"/>
    </source>
</evidence>
<gene>
    <name evidence="6" type="ORF">OKJ48_06140</name>
</gene>
<dbReference type="InterPro" id="IPR016032">
    <property type="entry name" value="Sig_transdc_resp-reg_C-effctor"/>
</dbReference>
<keyword evidence="7" id="KW-1185">Reference proteome</keyword>
<evidence type="ECO:0000313" key="6">
    <source>
        <dbReference type="EMBL" id="MEB3959831.1"/>
    </source>
</evidence>
<dbReference type="SMART" id="SM00421">
    <property type="entry name" value="HTH_LUXR"/>
    <property type="match status" value="1"/>
</dbReference>
<feature type="domain" description="HTH luxR-type" evidence="5">
    <location>
        <begin position="773"/>
        <end position="838"/>
    </location>
</feature>
<feature type="compositionally biased region" description="Basic and acidic residues" evidence="4">
    <location>
        <begin position="500"/>
        <end position="533"/>
    </location>
</feature>
<dbReference type="Gene3D" id="1.10.10.10">
    <property type="entry name" value="Winged helix-like DNA-binding domain superfamily/Winged helix DNA-binding domain"/>
    <property type="match status" value="1"/>
</dbReference>
<organism evidence="6 7">
    <name type="scientific">Streptomyces kunmingensis</name>
    <dbReference type="NCBI Taxonomy" id="68225"/>
    <lineage>
        <taxon>Bacteria</taxon>
        <taxon>Bacillati</taxon>
        <taxon>Actinomycetota</taxon>
        <taxon>Actinomycetes</taxon>
        <taxon>Kitasatosporales</taxon>
        <taxon>Streptomycetaceae</taxon>
        <taxon>Streptomyces</taxon>
    </lineage>
</organism>
<keyword evidence="1" id="KW-0805">Transcription regulation</keyword>
<protein>
    <submittedName>
        <fullName evidence="6">LuxR C-terminal-related transcriptional regulator</fullName>
    </submittedName>
</protein>
<proteinExistence type="predicted"/>
<dbReference type="InterPro" id="IPR059106">
    <property type="entry name" value="WHD_MalT"/>
</dbReference>
<evidence type="ECO:0000256" key="1">
    <source>
        <dbReference type="ARBA" id="ARBA00023015"/>
    </source>
</evidence>
<dbReference type="PANTHER" id="PTHR44688">
    <property type="entry name" value="DNA-BINDING TRANSCRIPTIONAL ACTIVATOR DEVR_DOSR"/>
    <property type="match status" value="1"/>
</dbReference>
<keyword evidence="3" id="KW-0804">Transcription</keyword>
<accession>A0ABU6C539</accession>
<dbReference type="PRINTS" id="PR00038">
    <property type="entry name" value="HTHLUXR"/>
</dbReference>
<dbReference type="SMART" id="SM00382">
    <property type="entry name" value="AAA"/>
    <property type="match status" value="1"/>
</dbReference>
<dbReference type="EMBL" id="JAOZYB010000027">
    <property type="protein sequence ID" value="MEB3959831.1"/>
    <property type="molecule type" value="Genomic_DNA"/>
</dbReference>
<evidence type="ECO:0000256" key="3">
    <source>
        <dbReference type="ARBA" id="ARBA00023163"/>
    </source>
</evidence>
<dbReference type="PROSITE" id="PS50043">
    <property type="entry name" value="HTH_LUXR_2"/>
    <property type="match status" value="1"/>
</dbReference>
<keyword evidence="2" id="KW-0238">DNA-binding</keyword>
<reference evidence="6 7" key="1">
    <citation type="submission" date="2022-10" db="EMBL/GenBank/DDBJ databases">
        <authorList>
            <person name="Xie J."/>
            <person name="Shen N."/>
        </authorList>
    </citation>
    <scope>NUCLEOTIDE SEQUENCE [LARGE SCALE GENOMIC DNA]</scope>
    <source>
        <strain evidence="6 7">DSM 41681</strain>
    </source>
</reference>
<dbReference type="CDD" id="cd06170">
    <property type="entry name" value="LuxR_C_like"/>
    <property type="match status" value="1"/>
</dbReference>
<dbReference type="RefSeq" id="WP_324766814.1">
    <property type="nucleotide sequence ID" value="NZ_BAAATS010000006.1"/>
</dbReference>
<feature type="region of interest" description="Disordered" evidence="4">
    <location>
        <begin position="1"/>
        <end position="28"/>
    </location>
</feature>
<dbReference type="PANTHER" id="PTHR44688:SF16">
    <property type="entry name" value="DNA-BINDING TRANSCRIPTIONAL ACTIVATOR DEVR_DOSR"/>
    <property type="match status" value="1"/>
</dbReference>
<dbReference type="Proteomes" id="UP001352223">
    <property type="component" value="Unassembled WGS sequence"/>
</dbReference>
<evidence type="ECO:0000259" key="5">
    <source>
        <dbReference type="PROSITE" id="PS50043"/>
    </source>
</evidence>